<gene>
    <name evidence="1" type="ORF">METZ01_LOCUS124483</name>
</gene>
<dbReference type="Pfam" id="PF04339">
    <property type="entry name" value="FemAB_like"/>
    <property type="match status" value="1"/>
</dbReference>
<dbReference type="Gene3D" id="3.40.630.30">
    <property type="match status" value="1"/>
</dbReference>
<proteinExistence type="predicted"/>
<dbReference type="PANTHER" id="PTHR47017">
    <property type="entry name" value="ACYL-COA"/>
    <property type="match status" value="1"/>
</dbReference>
<dbReference type="SUPFAM" id="SSF55729">
    <property type="entry name" value="Acyl-CoA N-acyltransferases (Nat)"/>
    <property type="match status" value="1"/>
</dbReference>
<dbReference type="PANTHER" id="PTHR47017:SF1">
    <property type="entry name" value="ACYL-COA"/>
    <property type="match status" value="1"/>
</dbReference>
<dbReference type="EMBL" id="UINC01017317">
    <property type="protein sequence ID" value="SVA71629.1"/>
    <property type="molecule type" value="Genomic_DNA"/>
</dbReference>
<reference evidence="1" key="1">
    <citation type="submission" date="2018-05" db="EMBL/GenBank/DDBJ databases">
        <authorList>
            <person name="Lanie J.A."/>
            <person name="Ng W.-L."/>
            <person name="Kazmierczak K.M."/>
            <person name="Andrzejewski T.M."/>
            <person name="Davidsen T.M."/>
            <person name="Wayne K.J."/>
            <person name="Tettelin H."/>
            <person name="Glass J.I."/>
            <person name="Rusch D."/>
            <person name="Podicherti R."/>
            <person name="Tsui H.-C.T."/>
            <person name="Winkler M.E."/>
        </authorList>
    </citation>
    <scope>NUCLEOTIDE SEQUENCE</scope>
</reference>
<dbReference type="InterPro" id="IPR016181">
    <property type="entry name" value="Acyl_CoA_acyltransferase"/>
</dbReference>
<organism evidence="1">
    <name type="scientific">marine metagenome</name>
    <dbReference type="NCBI Taxonomy" id="408172"/>
    <lineage>
        <taxon>unclassified sequences</taxon>
        <taxon>metagenomes</taxon>
        <taxon>ecological metagenomes</taxon>
    </lineage>
</organism>
<protein>
    <recommendedName>
        <fullName evidence="2">BioF2-like acetyltransferase domain-containing protein</fullName>
    </recommendedName>
</protein>
<dbReference type="AlphaFoldDB" id="A0A381Y3H2"/>
<accession>A0A381Y3H2</accession>
<name>A0A381Y3H2_9ZZZZ</name>
<sequence length="393" mass="46215">MKITFIESIKNIDKSTWDDLVSSDYPFMKYSFLLSLEESKCVGEGTGWYPFHLLVKEDEDVIALMPMYIKTDSHGEFIFDWSWADAFYRNGLDYYPKLVSAIPFTPASGPRLCISDENKRTAISALIKEGLEEISSKLKISSAHILLPEKNELTAYIDSGFSLRTSYSFHWFNNNYSDFNDFLDELTSRQRKNLKKERSKIYDQNIQMERISGKDITKKHWESFFKFYQLTYLKRGMQAYLNLEFFHQISKCLPESILLVMAKETETGGYVAGALNFCDSKNLYGRYWGCLEEYDSLHFETCYYQGIEHCIELKLNKFDPGVQGEHKIKRGFQPVETYSSHWIKDERFKKAIDDFLVREREHVLEYNERCKSLLPFKSSVINELYPNETRIKL</sequence>
<evidence type="ECO:0000313" key="1">
    <source>
        <dbReference type="EMBL" id="SVA71629.1"/>
    </source>
</evidence>
<evidence type="ECO:0008006" key="2">
    <source>
        <dbReference type="Google" id="ProtNLM"/>
    </source>
</evidence>
<dbReference type="InterPro" id="IPR007434">
    <property type="entry name" value="FemAB-like"/>
</dbReference>